<dbReference type="OrthoDB" id="9799482at2"/>
<gene>
    <name evidence="5" type="ORF">SPTER_02230</name>
</gene>
<proteinExistence type="predicted"/>
<organism evidence="5 6">
    <name type="scientific">Sporomusa termitida</name>
    <dbReference type="NCBI Taxonomy" id="2377"/>
    <lineage>
        <taxon>Bacteria</taxon>
        <taxon>Bacillati</taxon>
        <taxon>Bacillota</taxon>
        <taxon>Negativicutes</taxon>
        <taxon>Selenomonadales</taxon>
        <taxon>Sporomusaceae</taxon>
        <taxon>Sporomusa</taxon>
    </lineage>
</organism>
<dbReference type="EMBL" id="CP036259">
    <property type="protein sequence ID" value="QDR78972.1"/>
    <property type="molecule type" value="Genomic_DNA"/>
</dbReference>
<dbReference type="InterPro" id="IPR008920">
    <property type="entry name" value="TF_FadR/GntR_C"/>
</dbReference>
<dbReference type="Proteomes" id="UP000320776">
    <property type="component" value="Chromosome"/>
</dbReference>
<evidence type="ECO:0000256" key="2">
    <source>
        <dbReference type="ARBA" id="ARBA00023125"/>
    </source>
</evidence>
<evidence type="ECO:0000313" key="6">
    <source>
        <dbReference type="Proteomes" id="UP000320776"/>
    </source>
</evidence>
<accession>A0A517DNQ1</accession>
<keyword evidence="6" id="KW-1185">Reference proteome</keyword>
<name>A0A517DNQ1_9FIRM</name>
<dbReference type="Pfam" id="PF08461">
    <property type="entry name" value="WHD_RNase_R"/>
    <property type="match status" value="1"/>
</dbReference>
<protein>
    <submittedName>
        <fullName evidence="5">FCD domain protein</fullName>
    </submittedName>
</protein>
<keyword evidence="3" id="KW-0804">Transcription</keyword>
<evidence type="ECO:0000259" key="4">
    <source>
        <dbReference type="SMART" id="SM00895"/>
    </source>
</evidence>
<dbReference type="AlphaFoldDB" id="A0A517DNQ1"/>
<feature type="domain" description="GntR C-terminal" evidence="4">
    <location>
        <begin position="107"/>
        <end position="216"/>
    </location>
</feature>
<dbReference type="InterPro" id="IPR013668">
    <property type="entry name" value="RNase_R_HTH_12"/>
</dbReference>
<keyword evidence="2" id="KW-0238">DNA-binding</keyword>
<dbReference type="Gene3D" id="1.20.120.530">
    <property type="entry name" value="GntR ligand-binding domain-like"/>
    <property type="match status" value="1"/>
</dbReference>
<evidence type="ECO:0000313" key="5">
    <source>
        <dbReference type="EMBL" id="QDR78972.1"/>
    </source>
</evidence>
<evidence type="ECO:0000256" key="3">
    <source>
        <dbReference type="ARBA" id="ARBA00023163"/>
    </source>
</evidence>
<evidence type="ECO:0000256" key="1">
    <source>
        <dbReference type="ARBA" id="ARBA00023015"/>
    </source>
</evidence>
<dbReference type="Pfam" id="PF07729">
    <property type="entry name" value="FCD"/>
    <property type="match status" value="1"/>
</dbReference>
<dbReference type="SMART" id="SM00895">
    <property type="entry name" value="FCD"/>
    <property type="match status" value="1"/>
</dbReference>
<dbReference type="InterPro" id="IPR011711">
    <property type="entry name" value="GntR_C"/>
</dbReference>
<sequence length="237" mass="26193">MALSDKENLEYDILSIINESNGRPMGCGSIAVKLQSLGYSFSEATVGRILRDMDIAGWTEKAGFQGRRLSGSGSERLEDLAGKERRQKQGEELLAAVQGHTREQLLEVLIARRAIEGELAYLAAQNAKPEEIQALQAALAAEDVVFHGIIVNMARNRVLAAAISLIRQDTQLSPVLEHIRLQVHSLVHVDHQKIAESIRSGNGDKARAAMIEHINNLISDVEKYWQPQIGQRSDRGR</sequence>
<dbReference type="KEGG" id="sted:SPTER_02230"/>
<dbReference type="GO" id="GO:0003677">
    <property type="term" value="F:DNA binding"/>
    <property type="evidence" value="ECO:0007669"/>
    <property type="project" value="UniProtKB-KW"/>
</dbReference>
<dbReference type="SUPFAM" id="SSF48008">
    <property type="entry name" value="GntR ligand-binding domain-like"/>
    <property type="match status" value="1"/>
</dbReference>
<keyword evidence="1" id="KW-0805">Transcription regulation</keyword>
<dbReference type="RefSeq" id="WP_144348677.1">
    <property type="nucleotide sequence ID" value="NZ_CP036259.1"/>
</dbReference>
<reference evidence="5 6" key="1">
    <citation type="submission" date="2019-02" db="EMBL/GenBank/DDBJ databases">
        <title>Closed genome of Sporomusa termitida DSM 4440.</title>
        <authorList>
            <person name="Poehlein A."/>
            <person name="Daniel R."/>
        </authorList>
    </citation>
    <scope>NUCLEOTIDE SEQUENCE [LARGE SCALE GENOMIC DNA]</scope>
    <source>
        <strain evidence="5 6">DSM 4440</strain>
    </source>
</reference>